<feature type="active site" evidence="1">
    <location>
        <position position="321"/>
    </location>
</feature>
<comment type="catalytic activity">
    <reaction evidence="1">
        <text>2 a 1,2-diacyl-sn-glycero-3-phospho-(1'-sn-glycerol) = a cardiolipin + glycerol</text>
        <dbReference type="Rhea" id="RHEA:31451"/>
        <dbReference type="ChEBI" id="CHEBI:17754"/>
        <dbReference type="ChEBI" id="CHEBI:62237"/>
        <dbReference type="ChEBI" id="CHEBI:64716"/>
    </reaction>
</comment>
<dbReference type="PANTHER" id="PTHR21248">
    <property type="entry name" value="CARDIOLIPIN SYNTHASE"/>
    <property type="match status" value="1"/>
</dbReference>
<feature type="domain" description="PLD phosphodiesterase" evidence="2">
    <location>
        <begin position="129"/>
        <end position="156"/>
    </location>
</feature>
<protein>
    <recommendedName>
        <fullName evidence="1">Cardiolipin synthase B</fullName>
        <shortName evidence="1">CL synthase</shortName>
        <ecNumber evidence="1">2.7.8.-</ecNumber>
    </recommendedName>
</protein>
<comment type="similarity">
    <text evidence="1">Belongs to the phospholipase D family. Cardiolipin synthase subfamily. ClsB sub-subfamily.</text>
</comment>
<feature type="domain" description="PLD phosphodiesterase" evidence="2">
    <location>
        <begin position="309"/>
        <end position="336"/>
    </location>
</feature>
<comment type="function">
    <text evidence="1">Catalyzes the phosphatidyl group transfer from one phosphatidylglycerol molecule to another to form cardiolipin (CL) (diphosphatidylglycerol) and glycerol.</text>
</comment>
<dbReference type="SMART" id="SM00155">
    <property type="entry name" value="PLDc"/>
    <property type="match status" value="2"/>
</dbReference>
<feature type="active site" evidence="1">
    <location>
        <position position="314"/>
    </location>
</feature>
<dbReference type="InterPro" id="IPR001736">
    <property type="entry name" value="PLipase_D/transphosphatidylase"/>
</dbReference>
<keyword evidence="1" id="KW-0472">Membrane</keyword>
<organism evidence="3 4">
    <name type="scientific">Marinobacterium aestuariivivens</name>
    <dbReference type="NCBI Taxonomy" id="1698799"/>
    <lineage>
        <taxon>Bacteria</taxon>
        <taxon>Pseudomonadati</taxon>
        <taxon>Pseudomonadota</taxon>
        <taxon>Gammaproteobacteria</taxon>
        <taxon>Oceanospirillales</taxon>
        <taxon>Oceanospirillaceae</taxon>
        <taxon>Marinobacterium</taxon>
    </lineage>
</organism>
<keyword evidence="1" id="KW-1208">Phospholipid metabolism</keyword>
<accession>A0ABW2A3P9</accession>
<dbReference type="HAMAP" id="MF_01917">
    <property type="entry name" value="Cardiolipin_synth_ClsB"/>
    <property type="match status" value="1"/>
</dbReference>
<name>A0ABW2A3P9_9GAMM</name>
<evidence type="ECO:0000256" key="1">
    <source>
        <dbReference type="HAMAP-Rule" id="MF_01917"/>
    </source>
</evidence>
<dbReference type="EC" id="2.7.8.-" evidence="1"/>
<dbReference type="RefSeq" id="WP_379910588.1">
    <property type="nucleotide sequence ID" value="NZ_JBHSWE010000001.1"/>
</dbReference>
<dbReference type="EMBL" id="JBHSWE010000001">
    <property type="protein sequence ID" value="MFC6672127.1"/>
    <property type="molecule type" value="Genomic_DNA"/>
</dbReference>
<dbReference type="PANTHER" id="PTHR21248:SF22">
    <property type="entry name" value="PHOSPHOLIPASE D"/>
    <property type="match status" value="1"/>
</dbReference>
<comment type="subcellular location">
    <subcellularLocation>
        <location evidence="1">Cell membrane</location>
        <topology evidence="1">Peripheral membrane protein</topology>
    </subcellularLocation>
</comment>
<keyword evidence="1" id="KW-0443">Lipid metabolism</keyword>
<keyword evidence="1 3" id="KW-0808">Transferase</keyword>
<feature type="active site" evidence="1">
    <location>
        <position position="141"/>
    </location>
</feature>
<proteinExistence type="inferred from homology"/>
<dbReference type="SUPFAM" id="SSF56024">
    <property type="entry name" value="Phospholipase D/nuclease"/>
    <property type="match status" value="2"/>
</dbReference>
<dbReference type="GO" id="GO:0016740">
    <property type="term" value="F:transferase activity"/>
    <property type="evidence" value="ECO:0007669"/>
    <property type="project" value="UniProtKB-KW"/>
</dbReference>
<feature type="active site" evidence="1">
    <location>
        <position position="136"/>
    </location>
</feature>
<dbReference type="PROSITE" id="PS50035">
    <property type="entry name" value="PLD"/>
    <property type="match status" value="2"/>
</dbReference>
<feature type="active site" evidence="1">
    <location>
        <position position="134"/>
    </location>
</feature>
<evidence type="ECO:0000259" key="2">
    <source>
        <dbReference type="PROSITE" id="PS50035"/>
    </source>
</evidence>
<keyword evidence="4" id="KW-1185">Reference proteome</keyword>
<dbReference type="Proteomes" id="UP001596422">
    <property type="component" value="Unassembled WGS sequence"/>
</dbReference>
<evidence type="ECO:0000313" key="3">
    <source>
        <dbReference type="EMBL" id="MFC6672127.1"/>
    </source>
</evidence>
<dbReference type="CDD" id="cd09110">
    <property type="entry name" value="PLDc_CLS_1"/>
    <property type="match status" value="1"/>
</dbReference>
<reference evidence="4" key="1">
    <citation type="journal article" date="2019" name="Int. J. Syst. Evol. Microbiol.">
        <title>The Global Catalogue of Microorganisms (GCM) 10K type strain sequencing project: providing services to taxonomists for standard genome sequencing and annotation.</title>
        <authorList>
            <consortium name="The Broad Institute Genomics Platform"/>
            <consortium name="The Broad Institute Genome Sequencing Center for Infectious Disease"/>
            <person name="Wu L."/>
            <person name="Ma J."/>
        </authorList>
    </citation>
    <scope>NUCLEOTIDE SEQUENCE [LARGE SCALE GENOMIC DNA]</scope>
    <source>
        <strain evidence="4">NBRC 111756</strain>
    </source>
</reference>
<keyword evidence="1" id="KW-1003">Cell membrane</keyword>
<evidence type="ECO:0000313" key="4">
    <source>
        <dbReference type="Proteomes" id="UP001596422"/>
    </source>
</evidence>
<dbReference type="InterPro" id="IPR025202">
    <property type="entry name" value="PLD-like_dom"/>
</dbReference>
<gene>
    <name evidence="1 3" type="primary">clsB</name>
    <name evidence="3" type="ORF">ACFQDL_20200</name>
</gene>
<keyword evidence="1" id="KW-0594">Phospholipid biosynthesis</keyword>
<dbReference type="InterPro" id="IPR030872">
    <property type="entry name" value="Cardiolipin_synth_ClsB"/>
</dbReference>
<dbReference type="Pfam" id="PF13091">
    <property type="entry name" value="PLDc_2"/>
    <property type="match status" value="2"/>
</dbReference>
<feature type="active site" evidence="1">
    <location>
        <position position="316"/>
    </location>
</feature>
<keyword evidence="1" id="KW-0444">Lipid biosynthesis</keyword>
<comment type="caution">
    <text evidence="3">The sequence shown here is derived from an EMBL/GenBank/DDBJ whole genome shotgun (WGS) entry which is preliminary data.</text>
</comment>
<sequence>MIDMSQGTPHRRWRYRAQRLAGGSSFVAGNQLTLLQNGQAYFPAIEAAFDRARHEIHLQTYIYENDATGQRVTTALRRAVLRGVRVCVLIDGFGSRNLPPEVRKRMRSDGVNLLIYRPEISPWTFRRKRLRRMHRKIVVVDRDIAFVGGINIIGDGTASDARAPRYDYAVAVEGPLVEAIRLAAQRLWSRLAWRSLRKELARRVELPTSTVAGGSMSAAFLLRDNVRHRRDIEAAYLQAIRQAQSEILLAHAYFLPGLEFRHALAGAVRRGVRVVVLLQGKVEYRLEHYAVQALYGSLLDKGIEIYEYRKSFLHAKVAVIDGHWATIGSSNIDPFSLLLSLEANLVVDDEVFGARFARMLKETVKTDGWRIEAKSWNQQPAYLRFFSWLSYGLLRLMRGLSGYVRENDRARGE</sequence>
<dbReference type="Gene3D" id="3.30.870.10">
    <property type="entry name" value="Endonuclease Chain A"/>
    <property type="match status" value="2"/>
</dbReference>
<dbReference type="NCBIfam" id="NF008427">
    <property type="entry name" value="PRK11263.1"/>
    <property type="match status" value="1"/>
</dbReference>